<evidence type="ECO:0000259" key="5">
    <source>
        <dbReference type="Pfam" id="PF00651"/>
    </source>
</evidence>
<keyword evidence="3" id="KW-0175">Coiled coil</keyword>
<evidence type="ECO:0000256" key="4">
    <source>
        <dbReference type="SAM" id="MobiDB-lite"/>
    </source>
</evidence>
<proteinExistence type="predicted"/>
<dbReference type="SUPFAM" id="SSF56219">
    <property type="entry name" value="DNase I-like"/>
    <property type="match status" value="1"/>
</dbReference>
<dbReference type="InterPro" id="IPR000210">
    <property type="entry name" value="BTB/POZ_dom"/>
</dbReference>
<name>A0A7R8H812_LEPSM</name>
<keyword evidence="2" id="KW-0040">ANK repeat</keyword>
<feature type="domain" description="BTB" evidence="5">
    <location>
        <begin position="69"/>
        <end position="170"/>
    </location>
</feature>
<dbReference type="PROSITE" id="PS50096">
    <property type="entry name" value="IQ"/>
    <property type="match status" value="1"/>
</dbReference>
<evidence type="ECO:0000313" key="6">
    <source>
        <dbReference type="EMBL" id="CAF2928967.1"/>
    </source>
</evidence>
<dbReference type="InterPro" id="IPR011333">
    <property type="entry name" value="SKP1/BTB/POZ_sf"/>
</dbReference>
<accession>A0A7R8H812</accession>
<feature type="coiled-coil region" evidence="3">
    <location>
        <begin position="8"/>
        <end position="42"/>
    </location>
</feature>
<reference evidence="6" key="1">
    <citation type="submission" date="2021-02" db="EMBL/GenBank/DDBJ databases">
        <authorList>
            <person name="Bekaert M."/>
        </authorList>
    </citation>
    <scope>NUCLEOTIDE SEQUENCE</scope>
    <source>
        <strain evidence="6">IoA-00</strain>
    </source>
</reference>
<evidence type="ECO:0000256" key="1">
    <source>
        <dbReference type="ARBA" id="ARBA00022737"/>
    </source>
</evidence>
<evidence type="ECO:0000313" key="7">
    <source>
        <dbReference type="Proteomes" id="UP000675881"/>
    </source>
</evidence>
<keyword evidence="7" id="KW-1185">Reference proteome</keyword>
<dbReference type="Pfam" id="PF00023">
    <property type="entry name" value="Ank"/>
    <property type="match status" value="1"/>
</dbReference>
<dbReference type="Pfam" id="PF00651">
    <property type="entry name" value="BTB"/>
    <property type="match status" value="1"/>
</dbReference>
<keyword evidence="1" id="KW-0677">Repeat</keyword>
<dbReference type="Gene3D" id="1.25.40.20">
    <property type="entry name" value="Ankyrin repeat-containing domain"/>
    <property type="match status" value="4"/>
</dbReference>
<dbReference type="InterPro" id="IPR036770">
    <property type="entry name" value="Ankyrin_rpt-contain_sf"/>
</dbReference>
<organism evidence="6 7">
    <name type="scientific">Lepeophtheirus salmonis</name>
    <name type="common">Salmon louse</name>
    <name type="synonym">Caligus salmonis</name>
    <dbReference type="NCBI Taxonomy" id="72036"/>
    <lineage>
        <taxon>Eukaryota</taxon>
        <taxon>Metazoa</taxon>
        <taxon>Ecdysozoa</taxon>
        <taxon>Arthropoda</taxon>
        <taxon>Crustacea</taxon>
        <taxon>Multicrustacea</taxon>
        <taxon>Hexanauplia</taxon>
        <taxon>Copepoda</taxon>
        <taxon>Siphonostomatoida</taxon>
        <taxon>Caligidae</taxon>
        <taxon>Lepeophtheirus</taxon>
    </lineage>
</organism>
<dbReference type="Proteomes" id="UP000675881">
    <property type="component" value="Chromosome 4"/>
</dbReference>
<feature type="compositionally biased region" description="Basic and acidic residues" evidence="4">
    <location>
        <begin position="1442"/>
        <end position="1458"/>
    </location>
</feature>
<dbReference type="InterPro" id="IPR036691">
    <property type="entry name" value="Endo/exonu/phosph_ase_sf"/>
</dbReference>
<dbReference type="EMBL" id="HG994583">
    <property type="protein sequence ID" value="CAF2928967.1"/>
    <property type="molecule type" value="Genomic_DNA"/>
</dbReference>
<gene>
    <name evidence="6" type="ORF">LSAA_8332</name>
</gene>
<dbReference type="InterPro" id="IPR002110">
    <property type="entry name" value="Ankyrin_rpt"/>
</dbReference>
<dbReference type="SMART" id="SM00248">
    <property type="entry name" value="ANK"/>
    <property type="match status" value="20"/>
</dbReference>
<dbReference type="Pfam" id="PF12796">
    <property type="entry name" value="Ank_2"/>
    <property type="match status" value="4"/>
</dbReference>
<dbReference type="OrthoDB" id="6162116at2759"/>
<dbReference type="SUPFAM" id="SSF54695">
    <property type="entry name" value="POZ domain"/>
    <property type="match status" value="1"/>
</dbReference>
<dbReference type="Gene3D" id="3.30.710.10">
    <property type="entry name" value="Potassium Channel Kv1.1, Chain A"/>
    <property type="match status" value="1"/>
</dbReference>
<dbReference type="SUPFAM" id="SSF48403">
    <property type="entry name" value="Ankyrin repeat"/>
    <property type="match status" value="3"/>
</dbReference>
<protein>
    <submittedName>
        <fullName evidence="6">ANKFY1</fullName>
    </submittedName>
</protein>
<sequence length="1481" mass="164783">MSEKSDELSKVQGHLQLLRSEYVKLQNKCSALEKENALLKASHGGLSAGGIAESNSFPVRLLETARGLYNSQQYSDLEIKLSDQQLFAHKFIFKTRGQRWRGKDIDNEDLHCLDWSDLDSKVGVALIKWIYTDHINFSDYDDSFLLDLMKGADIFGFLRLQTQCETSLISSVGPHNCIRYFATAEEIYAEDLKRHCSNLISTHWNEFSKEDFSHLQGPLLYSMLKSKIQYTLHYAIKIHREDVVFLYLIEPKSAEGVNALDDNGELPLDLALRSGQKSLAQSLVEHGANVNQLNQDGVPLLNLAISRGDIFSSEFLIDNGAFSKLTSSSDGNHPLHLVAKDPQMISIASKLIAKGADINCINHSSMTPLHLCLESKNKDFFDYLTSLNDLKFEEKNINGLPPLWFALQDEDNFSFAEGLCSKGISLNTVCNSNGDSLLHLLANADLEKSCMFLINSSGCQTNLANIHGNTVLHLAAENGLLELAEALLEGPNASKEIIESQNVPDRQTPLHLAISKSHKTVVNAILAFCSTNCKEKNEATNFNLKNSFGQTPLSLALSKNLHEVAMRLIESGANVNICDSTGLTLLHLAIMDGNESGSIFLMNHGADIDMRTSNGETPLELAIANRLPIVLETLCRKASLDLAHVLLRYGVDTDSWSVGPGGCYQTLLHRAIDENMDEAAKFLIRSGCDLLSPRKLGPNGQGGEEARDMSSPLNLCCRWGQAGIVEVLLEHEAPINSRDAEGKTPIHVAIEEGDTSIINILLDHQPNLTLRDNSDIEPTAAEIYDSRGRNFLHTAILRKDLESVLFLISIKANIHSITQDSNRLSPLLLAVQLGNDMIVRNLLLAGASVSDVSGCGQTALHIASEHNFPLIVGILLSNGIDFTIVDNRGNNALHIAVKEGHSEVVRTLLLESQIDAEALNNKGRNPLHILANFGGDSSSKIFDIFLKYMHDYPIDKPDAEGNTPLLLAYMKGNGNLCRSLVKNGAILGSINHDGTMNLNGERATFVKNVQKSLASQNENIIAAIVDVSFVRNALTNTCPILKYNLPKPVRVCDVCADILTIGPNGSLKATSDESIERLNSDDNLSNRTFVLDGDSTDDEELNPCSIPHSKKGIQGEFRSIAKKNNAIQSANSESTKSIVISGIKEIDAVTINSHGFGILGHTPGYKTTILQEYLSSLPDLIFIQDSIYIEDMKEILDSICPNTYDHQFSNDPSEINKIDDKDEDKSITGVIWKTDKYSKSSLLLGSSSPTHPFNSKLSIVKLDSKVEKKSQDSLGNDMYPSMICASWHGPDYSTPLRSRVHTLKEVLKYLNKLRPLNSWFPILLGGDFNMDIMKNSEDLNKEFFFVSYRPTSGTMLKDLKTTFAFNWDYLLATETRVKQYHPDIFSNPFVFVRIRGKNRVKLWAIIRIQRFFRSYLKRKKCNPETVPKSPIPISSNESTQEFTRRTSYHSEEESRDYRRKRFSELKSIHQRRKEREVENPF</sequence>
<dbReference type="PROSITE" id="PS50297">
    <property type="entry name" value="ANK_REP_REGION"/>
    <property type="match status" value="9"/>
</dbReference>
<evidence type="ECO:0000256" key="3">
    <source>
        <dbReference type="SAM" id="Coils"/>
    </source>
</evidence>
<dbReference type="PANTHER" id="PTHR24198">
    <property type="entry name" value="ANKYRIN REPEAT AND PROTEIN KINASE DOMAIN-CONTAINING PROTEIN"/>
    <property type="match status" value="1"/>
</dbReference>
<feature type="region of interest" description="Disordered" evidence="4">
    <location>
        <begin position="1422"/>
        <end position="1458"/>
    </location>
</feature>
<dbReference type="PANTHER" id="PTHR24198:SF165">
    <property type="entry name" value="ANKYRIN REPEAT-CONTAINING PROTEIN-RELATED"/>
    <property type="match status" value="1"/>
</dbReference>
<dbReference type="PROSITE" id="PS50088">
    <property type="entry name" value="ANK_REPEAT"/>
    <property type="match status" value="11"/>
</dbReference>
<evidence type="ECO:0000256" key="2">
    <source>
        <dbReference type="ARBA" id="ARBA00023043"/>
    </source>
</evidence>
<feature type="compositionally biased region" description="Polar residues" evidence="4">
    <location>
        <begin position="1432"/>
        <end position="1441"/>
    </location>
</feature>